<dbReference type="InterPro" id="IPR029787">
    <property type="entry name" value="Nucleotide_cyclase"/>
</dbReference>
<evidence type="ECO:0000313" key="20">
    <source>
        <dbReference type="WBParaSite" id="NBR_0001164401-mRNA-1"/>
    </source>
</evidence>
<dbReference type="InterPro" id="IPR028082">
    <property type="entry name" value="Peripla_BP_I"/>
</dbReference>
<keyword evidence="7" id="KW-0547">Nucleotide-binding</keyword>
<evidence type="ECO:0000256" key="3">
    <source>
        <dbReference type="ARBA" id="ARBA00012202"/>
    </source>
</evidence>
<dbReference type="PANTHER" id="PTHR11920:SF495">
    <property type="entry name" value="RECEPTOR-TYPE GUANYLATE CYCLASE GCY-7"/>
    <property type="match status" value="1"/>
</dbReference>
<dbReference type="Gene3D" id="6.10.250.780">
    <property type="match status" value="1"/>
</dbReference>
<dbReference type="PROSITE" id="PS50125">
    <property type="entry name" value="GUANYLATE_CYCLASE_2"/>
    <property type="match status" value="1"/>
</dbReference>
<dbReference type="AlphaFoldDB" id="A0A158R0E1"/>
<dbReference type="Gene3D" id="3.40.50.2300">
    <property type="match status" value="4"/>
</dbReference>
<keyword evidence="12 14" id="KW-0456">Lyase</keyword>
<proteinExistence type="inferred from homology"/>
<dbReference type="SUPFAM" id="SSF56112">
    <property type="entry name" value="Protein kinase-like (PK-like)"/>
    <property type="match status" value="1"/>
</dbReference>
<feature type="domain" description="Guanylate cyclase" evidence="17">
    <location>
        <begin position="625"/>
        <end position="763"/>
    </location>
</feature>
<dbReference type="GO" id="GO:0004672">
    <property type="term" value="F:protein kinase activity"/>
    <property type="evidence" value="ECO:0007669"/>
    <property type="project" value="InterPro"/>
</dbReference>
<evidence type="ECO:0000313" key="19">
    <source>
        <dbReference type="Proteomes" id="UP000271162"/>
    </source>
</evidence>
<dbReference type="InterPro" id="IPR001054">
    <property type="entry name" value="A/G_cyclase"/>
</dbReference>
<dbReference type="GO" id="GO:0000166">
    <property type="term" value="F:nucleotide binding"/>
    <property type="evidence" value="ECO:0007669"/>
    <property type="project" value="UniProtKB-KW"/>
</dbReference>
<evidence type="ECO:0000256" key="9">
    <source>
        <dbReference type="ARBA" id="ARBA00023136"/>
    </source>
</evidence>
<name>A0A158R0E1_NIPBR</name>
<keyword evidence="5 16" id="KW-0812">Transmembrane</keyword>
<dbReference type="PROSITE" id="PS00452">
    <property type="entry name" value="GUANYLATE_CYCLASE_1"/>
    <property type="match status" value="1"/>
</dbReference>
<evidence type="ECO:0000256" key="8">
    <source>
        <dbReference type="ARBA" id="ARBA00022989"/>
    </source>
</evidence>
<dbReference type="EC" id="4.6.1.2" evidence="3"/>
<evidence type="ECO:0000313" key="18">
    <source>
        <dbReference type="EMBL" id="VDL75234.1"/>
    </source>
</evidence>
<dbReference type="CDD" id="cd06352">
    <property type="entry name" value="PBP1_NPR_GC-like"/>
    <property type="match status" value="2"/>
</dbReference>
<evidence type="ECO:0000256" key="12">
    <source>
        <dbReference type="ARBA" id="ARBA00023239"/>
    </source>
</evidence>
<dbReference type="GO" id="GO:0035556">
    <property type="term" value="P:intracellular signal transduction"/>
    <property type="evidence" value="ECO:0007669"/>
    <property type="project" value="InterPro"/>
</dbReference>
<evidence type="ECO:0000256" key="15">
    <source>
        <dbReference type="SAM" id="Coils"/>
    </source>
</evidence>
<feature type="coiled-coil region" evidence="15">
    <location>
        <begin position="597"/>
        <end position="624"/>
    </location>
</feature>
<evidence type="ECO:0000256" key="13">
    <source>
        <dbReference type="ARBA" id="ARBA00023293"/>
    </source>
</evidence>
<evidence type="ECO:0000256" key="6">
    <source>
        <dbReference type="ARBA" id="ARBA00022729"/>
    </source>
</evidence>
<dbReference type="STRING" id="27835.A0A158R0E1"/>
<organism evidence="20">
    <name type="scientific">Nippostrongylus brasiliensis</name>
    <name type="common">Rat hookworm</name>
    <dbReference type="NCBI Taxonomy" id="27835"/>
    <lineage>
        <taxon>Eukaryota</taxon>
        <taxon>Metazoa</taxon>
        <taxon>Ecdysozoa</taxon>
        <taxon>Nematoda</taxon>
        <taxon>Chromadorea</taxon>
        <taxon>Rhabditida</taxon>
        <taxon>Rhabditina</taxon>
        <taxon>Rhabditomorpha</taxon>
        <taxon>Strongyloidea</taxon>
        <taxon>Heligmosomidae</taxon>
        <taxon>Nippostrongylus</taxon>
    </lineage>
</organism>
<reference evidence="20" key="1">
    <citation type="submission" date="2016-04" db="UniProtKB">
        <authorList>
            <consortium name="WormBaseParasite"/>
        </authorList>
    </citation>
    <scope>IDENTIFICATION</scope>
</reference>
<dbReference type="GO" id="GO:0005886">
    <property type="term" value="C:plasma membrane"/>
    <property type="evidence" value="ECO:0007669"/>
    <property type="project" value="UniProtKB-SubCell"/>
</dbReference>
<dbReference type="Pfam" id="PF00211">
    <property type="entry name" value="Guanylate_cyc"/>
    <property type="match status" value="1"/>
</dbReference>
<keyword evidence="13" id="KW-0141">cGMP biosynthesis</keyword>
<dbReference type="InterPro" id="IPR001245">
    <property type="entry name" value="Ser-Thr/Tyr_kinase_cat_dom"/>
</dbReference>
<dbReference type="EMBL" id="UYSL01020568">
    <property type="protein sequence ID" value="VDL75234.1"/>
    <property type="molecule type" value="Genomic_DNA"/>
</dbReference>
<evidence type="ECO:0000256" key="10">
    <source>
        <dbReference type="ARBA" id="ARBA00023170"/>
    </source>
</evidence>
<dbReference type="SUPFAM" id="SSF55073">
    <property type="entry name" value="Nucleotide cyclase"/>
    <property type="match status" value="1"/>
</dbReference>
<evidence type="ECO:0000256" key="11">
    <source>
        <dbReference type="ARBA" id="ARBA00023180"/>
    </source>
</evidence>
<dbReference type="Gene3D" id="1.10.510.10">
    <property type="entry name" value="Transferase(Phosphotransferase) domain 1"/>
    <property type="match status" value="1"/>
</dbReference>
<evidence type="ECO:0000256" key="1">
    <source>
        <dbReference type="ARBA" id="ARBA00001436"/>
    </source>
</evidence>
<keyword evidence="19" id="KW-1185">Reference proteome</keyword>
<reference evidence="18 19" key="2">
    <citation type="submission" date="2018-11" db="EMBL/GenBank/DDBJ databases">
        <authorList>
            <consortium name="Pathogen Informatics"/>
        </authorList>
    </citation>
    <scope>NUCLEOTIDE SEQUENCE [LARGE SCALE GENOMIC DNA]</scope>
</reference>
<dbReference type="Proteomes" id="UP000271162">
    <property type="component" value="Unassembled WGS sequence"/>
</dbReference>
<accession>A0A158R0E1</accession>
<dbReference type="InterPro" id="IPR011009">
    <property type="entry name" value="Kinase-like_dom_sf"/>
</dbReference>
<dbReference type="Gene3D" id="3.30.70.1230">
    <property type="entry name" value="Nucleotide cyclase"/>
    <property type="match status" value="1"/>
</dbReference>
<keyword evidence="9 16" id="KW-0472">Membrane</keyword>
<dbReference type="Pfam" id="PF07701">
    <property type="entry name" value="HNOBA"/>
    <property type="match status" value="1"/>
</dbReference>
<keyword evidence="15" id="KW-0175">Coiled coil</keyword>
<evidence type="ECO:0000256" key="2">
    <source>
        <dbReference type="ARBA" id="ARBA00004251"/>
    </source>
</evidence>
<gene>
    <name evidence="18" type="ORF">NBR_LOCUS11645</name>
</gene>
<keyword evidence="6" id="KW-0732">Signal</keyword>
<dbReference type="SUPFAM" id="SSF53822">
    <property type="entry name" value="Periplasmic binding protein-like I"/>
    <property type="match status" value="3"/>
</dbReference>
<evidence type="ECO:0000256" key="7">
    <source>
        <dbReference type="ARBA" id="ARBA00022741"/>
    </source>
</evidence>
<dbReference type="GO" id="GO:0004383">
    <property type="term" value="F:guanylate cyclase activity"/>
    <property type="evidence" value="ECO:0007669"/>
    <property type="project" value="UniProtKB-EC"/>
</dbReference>
<keyword evidence="10" id="KW-0675">Receptor</keyword>
<dbReference type="Pfam" id="PF07714">
    <property type="entry name" value="PK_Tyr_Ser-Thr"/>
    <property type="match status" value="1"/>
</dbReference>
<dbReference type="GO" id="GO:0001653">
    <property type="term" value="F:peptide receptor activity"/>
    <property type="evidence" value="ECO:0007669"/>
    <property type="project" value="TreeGrafter"/>
</dbReference>
<dbReference type="InterPro" id="IPR018297">
    <property type="entry name" value="A/G_cyclase_CS"/>
</dbReference>
<sequence>MGFVYGGEYPRNVDKTWFTNVLTAGTVIKVGLLFVKDMPQFVKYVGYRTSASAVLIARDRIQAEGLLPGFTFEFITMFDECNEETAAGLVIDMINHNNVDIVFGPTCSDLVILCIPDEYKRRFMLYLLDGGYLNPEFMFIFVDPSSKIFAERYVWKDLNVPGDGRDEDARTAFSWVMAITDRMNGESNANKNMNFSREVVKRMRDPPFNCSVECDKPEYQTASQYADQLHDALYAYALALNRTLPLNGTLRNGRELLDHVAMKFHGANDDVIIGPNGTRYPTFYCNRLNENFAVQAYGTIFVQGFTANFMPLFTDESRLWLKHGGPPPAVPKCGFQGRQCPLNIFEAYKTWFIVAIAIFIFVIISCIGVIIKYQIEKMKEEKRLNTLWQIPFVTLKEPNTKGDVVAARKHEKHLRVEHHEGLHWRIGLEFLHRSPLQCHGFLTSENCLIDDRWQVKISEYGLEFKRFGDKPTQTEQTLHNVHSLTFHGPPRLADNHPTSFAIIAAQLITMTKVWDLDNRKEDPEEIIYMLKKGGYNAPRPNLEPHETVEASPALVQLHLIRDCWAEHPSERPTIVEVHAQFKSMQSHKDANLMDHVFKMLETHASTLEEEVEERTKELVAEKKKSDILLYRMLPRQVADKLKLGQAVEPESYESVTLFFSDVVSFTNIAAKGTPLQVETIGDAYLCVSGLPKRNGNEHIKEICSMSLGFMSALVDFRIPYLPQERLNVRIGLHTGSVVAGVVGLTMPRYCLFGDAVNTASRMESNGKRTTSSCFVISASLETFSSVAGYYHEHKKRCASWQHNRSTGAFRNVTDERTSASAVLIARDVVREQGLLPGYTFEFITMFDECDEERATGLVIDMINERKVDVVIGPTCSDAAIISAIIAAYYNVPLLTWGLSTSSALDNPLRFPTTVVLSVNSYSLGVAIRSVLLTFDWDQFAMVYSTVGDSEESCLTVKSDIQDAVNHLHDVTINYSGRLFSMSKEAVQFTMEIVKDRARIVILCIPDVHKRTFMLHLLDAGYLNSEFVFIFVDPTSKIFVISERGGGEHYVWMDENVPNDGRDEDAKEAFSWVMSITDRLKGEPDVQGNQTFSKEVVRRMRDPPFNCIEECDKPEYQTASQYAPQLYDTFYTYAVALNRTLPSNRTLRNGREILRHIAMKFQGVSSEIMIGPNGTRYPTFYFNGIAENYKVRTYGKIFVHGSIGVS</sequence>
<protein>
    <recommendedName>
        <fullName evidence="3">guanylate cyclase</fullName>
        <ecNumber evidence="3">4.6.1.2</ecNumber>
    </recommendedName>
</protein>
<dbReference type="CDD" id="cd07302">
    <property type="entry name" value="CHD"/>
    <property type="match status" value="1"/>
</dbReference>
<evidence type="ECO:0000256" key="16">
    <source>
        <dbReference type="SAM" id="Phobius"/>
    </source>
</evidence>
<dbReference type="PANTHER" id="PTHR11920">
    <property type="entry name" value="GUANYLYL CYCLASE"/>
    <property type="match status" value="1"/>
</dbReference>
<evidence type="ECO:0000256" key="14">
    <source>
        <dbReference type="RuleBase" id="RU000405"/>
    </source>
</evidence>
<dbReference type="WBParaSite" id="NBR_0001164401-mRNA-1">
    <property type="protein sequence ID" value="NBR_0001164401-mRNA-1"/>
    <property type="gene ID" value="NBR_0001164401"/>
</dbReference>
<feature type="transmembrane region" description="Helical" evidence="16">
    <location>
        <begin position="351"/>
        <end position="373"/>
    </location>
</feature>
<dbReference type="InterPro" id="IPR011645">
    <property type="entry name" value="HNOB_dom_associated"/>
</dbReference>
<comment type="subcellular location">
    <subcellularLocation>
        <location evidence="2">Cell membrane</location>
        <topology evidence="2">Single-pass type I membrane protein</topology>
    </subcellularLocation>
</comment>
<keyword evidence="8 16" id="KW-1133">Transmembrane helix</keyword>
<comment type="similarity">
    <text evidence="14">Belongs to the adenylyl cyclase class-4/guanylyl cyclase family.</text>
</comment>
<dbReference type="InterPro" id="IPR050401">
    <property type="entry name" value="Cyclic_nucleotide_synthase"/>
</dbReference>
<dbReference type="InterPro" id="IPR001828">
    <property type="entry name" value="ANF_lig-bd_rcpt"/>
</dbReference>
<evidence type="ECO:0000259" key="17">
    <source>
        <dbReference type="PROSITE" id="PS50125"/>
    </source>
</evidence>
<dbReference type="Pfam" id="PF01094">
    <property type="entry name" value="ANF_receptor"/>
    <property type="match status" value="2"/>
</dbReference>
<dbReference type="SMART" id="SM00044">
    <property type="entry name" value="CYCc"/>
    <property type="match status" value="1"/>
</dbReference>
<evidence type="ECO:0000256" key="4">
    <source>
        <dbReference type="ARBA" id="ARBA00022475"/>
    </source>
</evidence>
<keyword evidence="4" id="KW-1003">Cell membrane</keyword>
<dbReference type="GO" id="GO:0004016">
    <property type="term" value="F:adenylate cyclase activity"/>
    <property type="evidence" value="ECO:0007669"/>
    <property type="project" value="TreeGrafter"/>
</dbReference>
<evidence type="ECO:0000256" key="5">
    <source>
        <dbReference type="ARBA" id="ARBA00022692"/>
    </source>
</evidence>
<keyword evidence="11" id="KW-0325">Glycoprotein</keyword>
<comment type="catalytic activity">
    <reaction evidence="1">
        <text>GTP = 3',5'-cyclic GMP + diphosphate</text>
        <dbReference type="Rhea" id="RHEA:13665"/>
        <dbReference type="ChEBI" id="CHEBI:33019"/>
        <dbReference type="ChEBI" id="CHEBI:37565"/>
        <dbReference type="ChEBI" id="CHEBI:57746"/>
        <dbReference type="EC" id="4.6.1.2"/>
    </reaction>
</comment>
<dbReference type="GO" id="GO:0007168">
    <property type="term" value="P:receptor guanylyl cyclase signaling pathway"/>
    <property type="evidence" value="ECO:0007669"/>
    <property type="project" value="TreeGrafter"/>
</dbReference>